<dbReference type="GO" id="GO:0015074">
    <property type="term" value="P:DNA integration"/>
    <property type="evidence" value="ECO:0007669"/>
    <property type="project" value="InterPro"/>
</dbReference>
<keyword evidence="4" id="KW-1185">Reference proteome</keyword>
<sequence>MVNEDRTCRIVGPLPPSRGFAYCLTMINRYTRWVEAVPIPDITAKTVAGAFFKTWIARFGTPSRITTDQVRQFESRLFKALAHLLGIKRIRSSPYHP</sequence>
<evidence type="ECO:0000259" key="1">
    <source>
        <dbReference type="PROSITE" id="PS50994"/>
    </source>
</evidence>
<name>A0A8X6X761_9ARAC</name>
<dbReference type="PANTHER" id="PTHR37984">
    <property type="entry name" value="PROTEIN CBG26694"/>
    <property type="match status" value="1"/>
</dbReference>
<dbReference type="Proteomes" id="UP000886998">
    <property type="component" value="Unassembled WGS sequence"/>
</dbReference>
<accession>A0A8X6X761</accession>
<dbReference type="AlphaFoldDB" id="A0A8X6X761"/>
<dbReference type="GO" id="GO:0003676">
    <property type="term" value="F:nucleic acid binding"/>
    <property type="evidence" value="ECO:0007669"/>
    <property type="project" value="InterPro"/>
</dbReference>
<dbReference type="InterPro" id="IPR050951">
    <property type="entry name" value="Retrovirus_Pol_polyprotein"/>
</dbReference>
<evidence type="ECO:0000313" key="3">
    <source>
        <dbReference type="EMBL" id="GFY72152.1"/>
    </source>
</evidence>
<evidence type="ECO:0000313" key="2">
    <source>
        <dbReference type="EMBL" id="GFY48293.1"/>
    </source>
</evidence>
<evidence type="ECO:0000313" key="4">
    <source>
        <dbReference type="Proteomes" id="UP000886998"/>
    </source>
</evidence>
<dbReference type="SUPFAM" id="SSF53098">
    <property type="entry name" value="Ribonuclease H-like"/>
    <property type="match status" value="1"/>
</dbReference>
<organism evidence="2 4">
    <name type="scientific">Trichonephila inaurata madagascariensis</name>
    <dbReference type="NCBI Taxonomy" id="2747483"/>
    <lineage>
        <taxon>Eukaryota</taxon>
        <taxon>Metazoa</taxon>
        <taxon>Ecdysozoa</taxon>
        <taxon>Arthropoda</taxon>
        <taxon>Chelicerata</taxon>
        <taxon>Arachnida</taxon>
        <taxon>Araneae</taxon>
        <taxon>Araneomorphae</taxon>
        <taxon>Entelegynae</taxon>
        <taxon>Araneoidea</taxon>
        <taxon>Nephilidae</taxon>
        <taxon>Trichonephila</taxon>
        <taxon>Trichonephila inaurata</taxon>
    </lineage>
</organism>
<dbReference type="InterPro" id="IPR001584">
    <property type="entry name" value="Integrase_cat-core"/>
</dbReference>
<dbReference type="PANTHER" id="PTHR37984:SF15">
    <property type="entry name" value="INTEGRASE CATALYTIC DOMAIN-CONTAINING PROTEIN"/>
    <property type="match status" value="1"/>
</dbReference>
<dbReference type="EMBL" id="BMAV01019247">
    <property type="protein sequence ID" value="GFY72152.1"/>
    <property type="molecule type" value="Genomic_DNA"/>
</dbReference>
<comment type="caution">
    <text evidence="2">The sequence shown here is derived from an EMBL/GenBank/DDBJ whole genome shotgun (WGS) entry which is preliminary data.</text>
</comment>
<protein>
    <submittedName>
        <fullName evidence="2">Pol polyprotein</fullName>
    </submittedName>
</protein>
<proteinExistence type="predicted"/>
<gene>
    <name evidence="2" type="primary">RF55_22571</name>
    <name evidence="3" type="ORF">TNIN_155401</name>
    <name evidence="2" type="ORF">TNIN_475311</name>
</gene>
<dbReference type="Gene3D" id="3.30.420.10">
    <property type="entry name" value="Ribonuclease H-like superfamily/Ribonuclease H"/>
    <property type="match status" value="1"/>
</dbReference>
<dbReference type="EMBL" id="BMAV01006375">
    <property type="protein sequence ID" value="GFY48293.1"/>
    <property type="molecule type" value="Genomic_DNA"/>
</dbReference>
<feature type="domain" description="Integrase catalytic" evidence="1">
    <location>
        <begin position="1"/>
        <end position="97"/>
    </location>
</feature>
<dbReference type="InterPro" id="IPR012337">
    <property type="entry name" value="RNaseH-like_sf"/>
</dbReference>
<dbReference type="InterPro" id="IPR036397">
    <property type="entry name" value="RNaseH_sf"/>
</dbReference>
<dbReference type="PROSITE" id="PS50994">
    <property type="entry name" value="INTEGRASE"/>
    <property type="match status" value="1"/>
</dbReference>
<dbReference type="Pfam" id="PF00665">
    <property type="entry name" value="rve"/>
    <property type="match status" value="1"/>
</dbReference>
<reference evidence="2" key="1">
    <citation type="submission" date="2020-08" db="EMBL/GenBank/DDBJ databases">
        <title>Multicomponent nature underlies the extraordinary mechanical properties of spider dragline silk.</title>
        <authorList>
            <person name="Kono N."/>
            <person name="Nakamura H."/>
            <person name="Mori M."/>
            <person name="Yoshida Y."/>
            <person name="Ohtoshi R."/>
            <person name="Malay A.D."/>
            <person name="Moran D.A.P."/>
            <person name="Tomita M."/>
            <person name="Numata K."/>
            <person name="Arakawa K."/>
        </authorList>
    </citation>
    <scope>NUCLEOTIDE SEQUENCE</scope>
</reference>
<dbReference type="OrthoDB" id="6434924at2759"/>